<proteinExistence type="predicted"/>
<sequence>MGYDLDKEDDFFGIQKAMETPLPRHMEAVAVSRSRTMLKKYRETSNEQNFISERSSEQYTLEGSSRNFVEHFSEDIKFDDIQNDSDDENVQSLEIVDLKTYKDIGLKKIWEKIEPVWKINDEELVNMMASRIIYEDEELLAFNKPYQVAYSNAPDSQAELSRILPRLSSRVAPDIDCLRIVKPISKPITGVILFAKNQKAQQKAEALYANGLVEQCYRVITNMAPAHEKAIINIPLVNGTNLYNVDVEDMNLHVLRRFESVTRKTGLKLTMRDKVAVFNEEVQLVLHVPEQVRAHLGIGIACPIIGDRKYNCSRREAGRGIPPRLADTALQDLSITGNCNTWIGVKASSPVYKFLKKIDYNCFSFQYFITWSWLWICPMRFKIGGLLLDLQIPQQICCAKLDNELSGKGSVVRWKTSTHFLVSLLHAIQTEYVKRALLVFLRKNCNIPDDRNVYLVIRFRDPLISEIDYEWISAICVRGLQLEKSLWILSTFGGALSAMGDYYKHFAEKAELVSYSQLQLANNIGDPVLISRCKLYVSISLMQTNRYRAAAKIIRQQYSVARALKNQFLFHCCEGVWMKLRGIVENARQKTRNPGITLKNGQP</sequence>
<dbReference type="Pfam" id="PF00849">
    <property type="entry name" value="PseudoU_synth_2"/>
    <property type="match status" value="1"/>
</dbReference>
<protein>
    <submittedName>
        <fullName evidence="3">Pseudouridine synthase RsuA/RluA-like domain-containing protein</fullName>
    </submittedName>
</protein>
<dbReference type="Pfam" id="PF16065">
    <property type="entry name" value="DUF4807"/>
    <property type="match status" value="1"/>
</dbReference>
<organism evidence="2 3">
    <name type="scientific">Setaria digitata</name>
    <dbReference type="NCBI Taxonomy" id="48799"/>
    <lineage>
        <taxon>Eukaryota</taxon>
        <taxon>Metazoa</taxon>
        <taxon>Ecdysozoa</taxon>
        <taxon>Nematoda</taxon>
        <taxon>Chromadorea</taxon>
        <taxon>Rhabditida</taxon>
        <taxon>Spirurina</taxon>
        <taxon>Spiruromorpha</taxon>
        <taxon>Filarioidea</taxon>
        <taxon>Setariidae</taxon>
        <taxon>Setaria</taxon>
    </lineage>
</organism>
<accession>A0A915Q860</accession>
<dbReference type="InterPro" id="IPR032072">
    <property type="entry name" value="DUF4807"/>
</dbReference>
<name>A0A915Q860_9BILA</name>
<dbReference type="WBParaSite" id="sdigi.contig92.g4128.t1">
    <property type="protein sequence ID" value="sdigi.contig92.g4128.t1"/>
    <property type="gene ID" value="sdigi.contig92.g4128"/>
</dbReference>
<feature type="domain" description="Pseudouridine synthase RsuA/RluA-like" evidence="1">
    <location>
        <begin position="139"/>
        <end position="295"/>
    </location>
</feature>
<dbReference type="GO" id="GO:0009982">
    <property type="term" value="F:pseudouridine synthase activity"/>
    <property type="evidence" value="ECO:0007669"/>
    <property type="project" value="InterPro"/>
</dbReference>
<evidence type="ECO:0000259" key="1">
    <source>
        <dbReference type="Pfam" id="PF00849"/>
    </source>
</evidence>
<dbReference type="Gene3D" id="3.30.2350.10">
    <property type="entry name" value="Pseudouridine synthase"/>
    <property type="match status" value="1"/>
</dbReference>
<reference evidence="3" key="1">
    <citation type="submission" date="2022-11" db="UniProtKB">
        <authorList>
            <consortium name="WormBaseParasite"/>
        </authorList>
    </citation>
    <scope>IDENTIFICATION</scope>
</reference>
<evidence type="ECO:0000313" key="3">
    <source>
        <dbReference type="WBParaSite" id="sdigi.contig92.g4128.t1"/>
    </source>
</evidence>
<dbReference type="Proteomes" id="UP000887581">
    <property type="component" value="Unplaced"/>
</dbReference>
<evidence type="ECO:0000313" key="2">
    <source>
        <dbReference type="Proteomes" id="UP000887581"/>
    </source>
</evidence>
<dbReference type="GO" id="GO:0003723">
    <property type="term" value="F:RNA binding"/>
    <property type="evidence" value="ECO:0007669"/>
    <property type="project" value="InterPro"/>
</dbReference>
<dbReference type="InterPro" id="IPR006145">
    <property type="entry name" value="PsdUridine_synth_RsuA/RluA"/>
</dbReference>
<keyword evidence="2" id="KW-1185">Reference proteome</keyword>
<dbReference type="InterPro" id="IPR020103">
    <property type="entry name" value="PsdUridine_synth_cat_dom_sf"/>
</dbReference>
<dbReference type="PANTHER" id="PTHR36693">
    <property type="entry name" value="GH02722P"/>
    <property type="match status" value="1"/>
</dbReference>
<dbReference type="SUPFAM" id="SSF55120">
    <property type="entry name" value="Pseudouridine synthase"/>
    <property type="match status" value="1"/>
</dbReference>
<dbReference type="AlphaFoldDB" id="A0A915Q860"/>
<dbReference type="GO" id="GO:0001522">
    <property type="term" value="P:pseudouridine synthesis"/>
    <property type="evidence" value="ECO:0007669"/>
    <property type="project" value="InterPro"/>
</dbReference>
<dbReference type="PANTHER" id="PTHR36693:SF1">
    <property type="entry name" value="GH02722P"/>
    <property type="match status" value="1"/>
</dbReference>